<dbReference type="EMBL" id="JAEAOA010000944">
    <property type="protein sequence ID" value="KAK3578202.1"/>
    <property type="molecule type" value="Genomic_DNA"/>
</dbReference>
<dbReference type="AlphaFoldDB" id="A0AAE0RRB2"/>
<accession>A0AAE0RRB2</accession>
<evidence type="ECO:0000313" key="2">
    <source>
        <dbReference type="EMBL" id="KAK3578202.1"/>
    </source>
</evidence>
<gene>
    <name evidence="2" type="ORF">CHS0354_015253</name>
</gene>
<reference evidence="2" key="3">
    <citation type="submission" date="2023-05" db="EMBL/GenBank/DDBJ databases">
        <authorList>
            <person name="Smith C.H."/>
        </authorList>
    </citation>
    <scope>NUCLEOTIDE SEQUENCE</scope>
    <source>
        <strain evidence="2">CHS0354</strain>
        <tissue evidence="2">Mantle</tissue>
    </source>
</reference>
<evidence type="ECO:0000313" key="3">
    <source>
        <dbReference type="Proteomes" id="UP001195483"/>
    </source>
</evidence>
<comment type="caution">
    <text evidence="2">The sequence shown here is derived from an EMBL/GenBank/DDBJ whole genome shotgun (WGS) entry which is preliminary data.</text>
</comment>
<organism evidence="2 3">
    <name type="scientific">Potamilus streckersoni</name>
    <dbReference type="NCBI Taxonomy" id="2493646"/>
    <lineage>
        <taxon>Eukaryota</taxon>
        <taxon>Metazoa</taxon>
        <taxon>Spiralia</taxon>
        <taxon>Lophotrochozoa</taxon>
        <taxon>Mollusca</taxon>
        <taxon>Bivalvia</taxon>
        <taxon>Autobranchia</taxon>
        <taxon>Heteroconchia</taxon>
        <taxon>Palaeoheterodonta</taxon>
        <taxon>Unionida</taxon>
        <taxon>Unionoidea</taxon>
        <taxon>Unionidae</taxon>
        <taxon>Ambleminae</taxon>
        <taxon>Lampsilini</taxon>
        <taxon>Potamilus</taxon>
    </lineage>
</organism>
<feature type="transmembrane region" description="Helical" evidence="1">
    <location>
        <begin position="70"/>
        <end position="92"/>
    </location>
</feature>
<keyword evidence="1" id="KW-0472">Membrane</keyword>
<name>A0AAE0RRB2_9BIVA</name>
<sequence>MKVTVPKLNNHEEKVTVHKLYRCKDKDTVLDLIHHEDEINVPNVELNTIAVQEVEDTKNKERNKRCISEILATFTVALVVFVTVAITFDFYFRRNIRTCPEVSALKTYKAVKFEFHGQKVTLSNNEEKYGIPECDKAAIDFEMIFSME</sequence>
<dbReference type="Proteomes" id="UP001195483">
    <property type="component" value="Unassembled WGS sequence"/>
</dbReference>
<keyword evidence="1" id="KW-1133">Transmembrane helix</keyword>
<evidence type="ECO:0000256" key="1">
    <source>
        <dbReference type="SAM" id="Phobius"/>
    </source>
</evidence>
<protein>
    <submittedName>
        <fullName evidence="2">Uncharacterized protein</fullName>
    </submittedName>
</protein>
<keyword evidence="1" id="KW-0812">Transmembrane</keyword>
<reference evidence="2" key="1">
    <citation type="journal article" date="2021" name="Genome Biol. Evol.">
        <title>A High-Quality Reference Genome for a Parasitic Bivalve with Doubly Uniparental Inheritance (Bivalvia: Unionida).</title>
        <authorList>
            <person name="Smith C.H."/>
        </authorList>
    </citation>
    <scope>NUCLEOTIDE SEQUENCE</scope>
    <source>
        <strain evidence="2">CHS0354</strain>
    </source>
</reference>
<proteinExistence type="predicted"/>
<reference evidence="2" key="2">
    <citation type="journal article" date="2021" name="Genome Biol. Evol.">
        <title>Developing a high-quality reference genome for a parasitic bivalve with doubly uniparental inheritance (Bivalvia: Unionida).</title>
        <authorList>
            <person name="Smith C.H."/>
        </authorList>
    </citation>
    <scope>NUCLEOTIDE SEQUENCE</scope>
    <source>
        <strain evidence="2">CHS0354</strain>
        <tissue evidence="2">Mantle</tissue>
    </source>
</reference>
<keyword evidence="3" id="KW-1185">Reference proteome</keyword>